<sequence length="148" mass="15498">MTNLAIPLTQLDPELPVPVCAYPGDAGVDLRATCDVELAPFERALVPSGIAVALPAGYAGFVVPRSGLAIKHGVSVVNAPGLIDSNYRGEIKVVLINLDSHTPFSVRRGDRIAQLVIMRVEEATFNPCEELPSSERGEGGFGSSGVAS</sequence>
<dbReference type="EMBL" id="JASJEU010000003">
    <property type="protein sequence ID" value="MDJ1649326.1"/>
    <property type="molecule type" value="Genomic_DNA"/>
</dbReference>
<proteinExistence type="inferred from homology"/>
<evidence type="ECO:0000256" key="6">
    <source>
        <dbReference type="SAM" id="MobiDB-lite"/>
    </source>
</evidence>
<dbReference type="InterPro" id="IPR033704">
    <property type="entry name" value="dUTPase_trimeric"/>
</dbReference>
<dbReference type="InterPro" id="IPR036157">
    <property type="entry name" value="dUTPase-like_sf"/>
</dbReference>
<keyword evidence="5" id="KW-0479">Metal-binding</keyword>
<dbReference type="GO" id="GO:0004170">
    <property type="term" value="F:dUTP diphosphatase activity"/>
    <property type="evidence" value="ECO:0007669"/>
    <property type="project" value="UniProtKB-EC"/>
</dbReference>
<dbReference type="RefSeq" id="WP_283830657.1">
    <property type="nucleotide sequence ID" value="NZ_JASJEU010000003.1"/>
</dbReference>
<dbReference type="Proteomes" id="UP001232750">
    <property type="component" value="Unassembled WGS sequence"/>
</dbReference>
<name>A0ABT7DII1_9ACTN</name>
<evidence type="ECO:0000313" key="9">
    <source>
        <dbReference type="Proteomes" id="UP001232750"/>
    </source>
</evidence>
<evidence type="ECO:0000256" key="4">
    <source>
        <dbReference type="ARBA" id="ARBA00047686"/>
    </source>
</evidence>
<dbReference type="NCBIfam" id="NF001862">
    <property type="entry name" value="PRK00601.1"/>
    <property type="match status" value="1"/>
</dbReference>
<dbReference type="InterPro" id="IPR008181">
    <property type="entry name" value="dUTPase"/>
</dbReference>
<feature type="domain" description="dUTPase-like" evidence="7">
    <location>
        <begin position="16"/>
        <end position="145"/>
    </location>
</feature>
<dbReference type="InterPro" id="IPR029054">
    <property type="entry name" value="dUTPase-like"/>
</dbReference>
<gene>
    <name evidence="5 8" type="primary">dut</name>
    <name evidence="8" type="ORF">QNJ86_00780</name>
</gene>
<evidence type="ECO:0000256" key="3">
    <source>
        <dbReference type="ARBA" id="ARBA00023080"/>
    </source>
</evidence>
<dbReference type="PANTHER" id="PTHR11241:SF0">
    <property type="entry name" value="DEOXYURIDINE 5'-TRIPHOSPHATE NUCLEOTIDOHYDROLASE"/>
    <property type="match status" value="1"/>
</dbReference>
<dbReference type="HAMAP" id="MF_00116">
    <property type="entry name" value="dUTPase_bact"/>
    <property type="match status" value="1"/>
</dbReference>
<dbReference type="NCBIfam" id="TIGR00576">
    <property type="entry name" value="dut"/>
    <property type="match status" value="1"/>
</dbReference>
<feature type="compositionally biased region" description="Gly residues" evidence="6">
    <location>
        <begin position="139"/>
        <end position="148"/>
    </location>
</feature>
<organism evidence="8 9">
    <name type="scientific">Gordonibacter faecis</name>
    <dbReference type="NCBI Taxonomy" id="3047475"/>
    <lineage>
        <taxon>Bacteria</taxon>
        <taxon>Bacillati</taxon>
        <taxon>Actinomycetota</taxon>
        <taxon>Coriobacteriia</taxon>
        <taxon>Eggerthellales</taxon>
        <taxon>Eggerthellaceae</taxon>
        <taxon>Gordonibacter</taxon>
    </lineage>
</organism>
<comment type="function">
    <text evidence="5">This enzyme is involved in nucleotide metabolism: it produces dUMP, the immediate precursor of thymidine nucleotides and it decreases the intracellular concentration of dUTP so that uracil cannot be incorporated into DNA.</text>
</comment>
<comment type="catalytic activity">
    <reaction evidence="4 5">
        <text>dUTP + H2O = dUMP + diphosphate + H(+)</text>
        <dbReference type="Rhea" id="RHEA:10248"/>
        <dbReference type="ChEBI" id="CHEBI:15377"/>
        <dbReference type="ChEBI" id="CHEBI:15378"/>
        <dbReference type="ChEBI" id="CHEBI:33019"/>
        <dbReference type="ChEBI" id="CHEBI:61555"/>
        <dbReference type="ChEBI" id="CHEBI:246422"/>
        <dbReference type="EC" id="3.6.1.23"/>
    </reaction>
</comment>
<evidence type="ECO:0000256" key="1">
    <source>
        <dbReference type="ARBA" id="ARBA00006581"/>
    </source>
</evidence>
<protein>
    <recommendedName>
        <fullName evidence="5">Deoxyuridine 5'-triphosphate nucleotidohydrolase</fullName>
        <shortName evidence="5">dUTPase</shortName>
        <ecNumber evidence="5">3.6.1.23</ecNumber>
    </recommendedName>
    <alternativeName>
        <fullName evidence="5">dUTP pyrophosphatase</fullName>
    </alternativeName>
</protein>
<dbReference type="SUPFAM" id="SSF51283">
    <property type="entry name" value="dUTPase-like"/>
    <property type="match status" value="1"/>
</dbReference>
<comment type="similarity">
    <text evidence="1 5">Belongs to the dUTPase family.</text>
</comment>
<accession>A0ABT7DII1</accession>
<dbReference type="CDD" id="cd07557">
    <property type="entry name" value="trimeric_dUTPase"/>
    <property type="match status" value="1"/>
</dbReference>
<keyword evidence="2 5" id="KW-0378">Hydrolase</keyword>
<feature type="binding site" evidence="5">
    <location>
        <begin position="82"/>
        <end position="84"/>
    </location>
    <ligand>
        <name>substrate</name>
    </ligand>
</feature>
<dbReference type="PANTHER" id="PTHR11241">
    <property type="entry name" value="DEOXYURIDINE 5'-TRIPHOSPHATE NUCLEOTIDOHYDROLASE"/>
    <property type="match status" value="1"/>
</dbReference>
<dbReference type="Gene3D" id="2.70.40.10">
    <property type="match status" value="1"/>
</dbReference>
<comment type="caution">
    <text evidence="8">The sequence shown here is derived from an EMBL/GenBank/DDBJ whole genome shotgun (WGS) entry which is preliminary data.</text>
</comment>
<evidence type="ECO:0000259" key="7">
    <source>
        <dbReference type="Pfam" id="PF00692"/>
    </source>
</evidence>
<keyword evidence="9" id="KW-1185">Reference proteome</keyword>
<feature type="region of interest" description="Disordered" evidence="6">
    <location>
        <begin position="128"/>
        <end position="148"/>
    </location>
</feature>
<keyword evidence="5" id="KW-0460">Magnesium</keyword>
<comment type="caution">
    <text evidence="5">Lacks conserved residue(s) required for the propagation of feature annotation.</text>
</comment>
<feature type="binding site" evidence="5">
    <location>
        <begin position="65"/>
        <end position="67"/>
    </location>
    <ligand>
        <name>substrate</name>
    </ligand>
</feature>
<comment type="pathway">
    <text evidence="5">Pyrimidine metabolism; dUMP biosynthesis; dUMP from dCTP (dUTP route): step 2/2.</text>
</comment>
<comment type="cofactor">
    <cofactor evidence="5">
        <name>Mg(2+)</name>
        <dbReference type="ChEBI" id="CHEBI:18420"/>
    </cofactor>
</comment>
<evidence type="ECO:0000256" key="5">
    <source>
        <dbReference type="HAMAP-Rule" id="MF_00116"/>
    </source>
</evidence>
<evidence type="ECO:0000256" key="2">
    <source>
        <dbReference type="ARBA" id="ARBA00022801"/>
    </source>
</evidence>
<dbReference type="EC" id="3.6.1.23" evidence="5"/>
<reference evidence="8 9" key="1">
    <citation type="submission" date="2023-05" db="EMBL/GenBank/DDBJ databases">
        <title>Gordonibacter KGMB12511T sp. nov., isolated from faeces of healthy Korean.</title>
        <authorList>
            <person name="Kim H.S."/>
            <person name="Kim J.-S."/>
            <person name="Suh M.K."/>
            <person name="Eom M.K."/>
            <person name="Do H.E."/>
            <person name="Lee J.-S."/>
        </authorList>
    </citation>
    <scope>NUCLEOTIDE SEQUENCE [LARGE SCALE GENOMIC DNA]</scope>
    <source>
        <strain evidence="8 9">KGMB12511</strain>
    </source>
</reference>
<keyword evidence="3 5" id="KW-0546">Nucleotide metabolism</keyword>
<feature type="binding site" evidence="5">
    <location>
        <position position="78"/>
    </location>
    <ligand>
        <name>substrate</name>
    </ligand>
</feature>
<evidence type="ECO:0000313" key="8">
    <source>
        <dbReference type="EMBL" id="MDJ1649326.1"/>
    </source>
</evidence>
<dbReference type="Pfam" id="PF00692">
    <property type="entry name" value="dUTPase"/>
    <property type="match status" value="1"/>
</dbReference>